<evidence type="ECO:0000256" key="1">
    <source>
        <dbReference type="SAM" id="Coils"/>
    </source>
</evidence>
<dbReference type="PROSITE" id="PS51688">
    <property type="entry name" value="ICA"/>
    <property type="match status" value="1"/>
</dbReference>
<accession>A0A3R9PQP2</accession>
<dbReference type="EMBL" id="RWIT01000022">
    <property type="protein sequence ID" value="RSK43790.1"/>
    <property type="molecule type" value="Genomic_DNA"/>
</dbReference>
<organism evidence="4 5">
    <name type="scientific">Hymenobacter rigui</name>
    <dbReference type="NCBI Taxonomy" id="334424"/>
    <lineage>
        <taxon>Bacteria</taxon>
        <taxon>Pseudomonadati</taxon>
        <taxon>Bacteroidota</taxon>
        <taxon>Cytophagia</taxon>
        <taxon>Cytophagales</taxon>
        <taxon>Hymenobacteraceae</taxon>
        <taxon>Hymenobacter</taxon>
    </lineage>
</organism>
<evidence type="ECO:0000313" key="4">
    <source>
        <dbReference type="EMBL" id="RSK43790.1"/>
    </source>
</evidence>
<dbReference type="InterPro" id="IPR030392">
    <property type="entry name" value="S74_ICA"/>
</dbReference>
<dbReference type="Pfam" id="PF13884">
    <property type="entry name" value="Peptidase_S74"/>
    <property type="match status" value="1"/>
</dbReference>
<feature type="domain" description="Peptidase S74" evidence="3">
    <location>
        <begin position="411"/>
        <end position="504"/>
    </location>
</feature>
<dbReference type="SUPFAM" id="SSF101967">
    <property type="entry name" value="Adhesin YadA, collagen-binding domain"/>
    <property type="match status" value="1"/>
</dbReference>
<keyword evidence="1" id="KW-0175">Coiled coil</keyword>
<dbReference type="RefSeq" id="WP_125424328.1">
    <property type="nucleotide sequence ID" value="NZ_RWIT01000022.1"/>
</dbReference>
<proteinExistence type="predicted"/>
<comment type="caution">
    <text evidence="4">The sequence shown here is derived from an EMBL/GenBank/DDBJ whole genome shotgun (WGS) entry which is preliminary data.</text>
</comment>
<dbReference type="AlphaFoldDB" id="A0A3R9PQP2"/>
<keyword evidence="2" id="KW-0732">Signal</keyword>
<dbReference type="OrthoDB" id="946948at2"/>
<dbReference type="InterPro" id="IPR011049">
    <property type="entry name" value="Serralysin-like_metalloprot_C"/>
</dbReference>
<feature type="signal peptide" evidence="2">
    <location>
        <begin position="1"/>
        <end position="22"/>
    </location>
</feature>
<keyword evidence="5" id="KW-1185">Reference proteome</keyword>
<evidence type="ECO:0000259" key="3">
    <source>
        <dbReference type="PROSITE" id="PS51688"/>
    </source>
</evidence>
<gene>
    <name evidence="4" type="ORF">EI291_21415</name>
</gene>
<evidence type="ECO:0000313" key="5">
    <source>
        <dbReference type="Proteomes" id="UP000273500"/>
    </source>
</evidence>
<dbReference type="Gene3D" id="2.150.10.10">
    <property type="entry name" value="Serralysin-like metalloprotease, C-terminal"/>
    <property type="match status" value="1"/>
</dbReference>
<sequence>MLHRYLLAAALLLAAAPRFAHAQTTGSVGIGTTAPDASAALDIVSSSKGLLLPRVAAATGIASPAPGLLVYQTGAPAGFYYNAGTATTPSWQQLATTGSTGGGDNLGNHTATQNLNLNGQKLVGGTTARAVRGGLGLDGNGLLAVGAARPGTDSVTTFGARLLNFDQDFVLTSKGFFVPGLTKTLPVTGVGDRVMWLSYYSAFRAGGVSGNGTLNVGSPPTSNQWDSQNIGQYSVAFGLDNLTRDRFSTAFGNNHSIRAGEGTFVTGTSNRAVQTFQGVMMGSENQMRGRNGLVGGYQSKVQTSITQEAPSLAFGYRAQARSSQANCYALGYYARTGGWEGCFTLADYSPFRTDYVNDSLVSTTRNQFSARFAGGYRLFTTTATNGNNNGQVQTPIWAELAPGSNSWSMMSDSTLKERRVLADGNLFLARINRMRLGSWNYRGQSPDTMRHYGPMAQDFYAAFGHDGVGRSGKKTTINQADFDGVNLIAIQALYRRVLLLEAENARQQQLIRQLQVTTTTAAPAPVQQPVTEVEELRRQNAALQARAALAETTAARATATLDAFEARLRRLEAATGGAPAPAAQVRK</sequence>
<protein>
    <recommendedName>
        <fullName evidence="3">Peptidase S74 domain-containing protein</fullName>
    </recommendedName>
</protein>
<evidence type="ECO:0000256" key="2">
    <source>
        <dbReference type="SAM" id="SignalP"/>
    </source>
</evidence>
<reference evidence="4 5" key="1">
    <citation type="submission" date="2018-12" db="EMBL/GenBank/DDBJ databases">
        <authorList>
            <person name="Feng G."/>
            <person name="Zhu H."/>
        </authorList>
    </citation>
    <scope>NUCLEOTIDE SEQUENCE [LARGE SCALE GENOMIC DNA]</scope>
    <source>
        <strain evidence="4 5">KCTC 12533</strain>
    </source>
</reference>
<name>A0A3R9PQP2_9BACT</name>
<feature type="coiled-coil region" evidence="1">
    <location>
        <begin position="533"/>
        <end position="574"/>
    </location>
</feature>
<dbReference type="Proteomes" id="UP000273500">
    <property type="component" value="Unassembled WGS sequence"/>
</dbReference>
<feature type="chain" id="PRO_5018783725" description="Peptidase S74 domain-containing protein" evidence="2">
    <location>
        <begin position="23"/>
        <end position="587"/>
    </location>
</feature>